<dbReference type="Proteomes" id="UP000502415">
    <property type="component" value="Chromosome"/>
</dbReference>
<dbReference type="PANTHER" id="PTHR33908:SF11">
    <property type="entry name" value="MEMBRANE PROTEIN"/>
    <property type="match status" value="1"/>
</dbReference>
<evidence type="ECO:0000256" key="5">
    <source>
        <dbReference type="ARBA" id="ARBA00022692"/>
    </source>
</evidence>
<protein>
    <recommendedName>
        <fullName evidence="9">Glycosyltransferase RgtA/B/C/D-like domain-containing protein</fullName>
    </recommendedName>
</protein>
<evidence type="ECO:0000256" key="2">
    <source>
        <dbReference type="ARBA" id="ARBA00022475"/>
    </source>
</evidence>
<reference evidence="10 11" key="1">
    <citation type="submission" date="2020-04" db="EMBL/GenBank/DDBJ databases">
        <title>Genome sequencing of novel species.</title>
        <authorList>
            <person name="Heo J."/>
            <person name="Kim S.-J."/>
            <person name="Kim J.-S."/>
            <person name="Hong S.-B."/>
            <person name="Kwon S.-W."/>
        </authorList>
    </citation>
    <scope>NUCLEOTIDE SEQUENCE [LARGE SCALE GENOMIC DNA]</scope>
    <source>
        <strain evidence="10 11">GN2-R2</strain>
    </source>
</reference>
<feature type="transmembrane region" description="Helical" evidence="8">
    <location>
        <begin position="271"/>
        <end position="289"/>
    </location>
</feature>
<dbReference type="RefSeq" id="WP_169434857.1">
    <property type="nucleotide sequence ID" value="NZ_CP051685.1"/>
</dbReference>
<evidence type="ECO:0000256" key="4">
    <source>
        <dbReference type="ARBA" id="ARBA00022679"/>
    </source>
</evidence>
<dbReference type="PANTHER" id="PTHR33908">
    <property type="entry name" value="MANNOSYLTRANSFERASE YKCB-RELATED"/>
    <property type="match status" value="1"/>
</dbReference>
<dbReference type="EMBL" id="CP051685">
    <property type="protein sequence ID" value="QJD99908.1"/>
    <property type="molecule type" value="Genomic_DNA"/>
</dbReference>
<keyword evidence="2" id="KW-1003">Cell membrane</keyword>
<sequence>MQAPAQRPSFSFLFAAYLCALLFGTLTMVLARSYQSGFSGADEPSHFLNGYFIADYLRHHLGANPMGAATEFYIHYPKISIGHWPPAYYGFLGLLFLVLPPTMPVAFAINVLVSALPALGIAAALAMLCNRRTAIAGILVYVLTPLVIEGNLMFMVDQPLAACLVAATAVWIAYAEQPGWGRAFGFALLAALAVLMKGNGWLAVFIPVFHIALTGRWRLLLSVRLVVAALLAAVLVVPWYMLTAKIAADGFNYQAGPAYAMKALAANLATLWHNLTPVGVLLAVFAVAAEYRERGQSARRWAIVSGLISLVLATLTLQSLVPVDIVDRYMAPALPAVVVLALLGAWRLPALLPAGATARTAAILGAVLAAVMAVPGVLHLAQREPKADTGIAMLSARLAAHDAPVVTVIDGPASAEGAFIAQSAVRDRHLRGYVVRASKLLADSNFMGSSYALKYAEREQVLAELRRLGVQYVVVVREHDRPAYPHSAQLRDALAAAGSGFTLQQRLAHQYRAGTTEVYAASARAVPDLAAVRSLGIPAKVTSLTKLQ</sequence>
<evidence type="ECO:0000259" key="9">
    <source>
        <dbReference type="Pfam" id="PF13231"/>
    </source>
</evidence>
<dbReference type="GO" id="GO:0016763">
    <property type="term" value="F:pentosyltransferase activity"/>
    <property type="evidence" value="ECO:0007669"/>
    <property type="project" value="TreeGrafter"/>
</dbReference>
<feature type="transmembrane region" description="Helical" evidence="8">
    <location>
        <begin position="329"/>
        <end position="348"/>
    </location>
</feature>
<evidence type="ECO:0000256" key="7">
    <source>
        <dbReference type="ARBA" id="ARBA00023136"/>
    </source>
</evidence>
<evidence type="ECO:0000256" key="8">
    <source>
        <dbReference type="SAM" id="Phobius"/>
    </source>
</evidence>
<feature type="domain" description="Glycosyltransferase RgtA/B/C/D-like" evidence="9">
    <location>
        <begin position="85"/>
        <end position="240"/>
    </location>
</feature>
<evidence type="ECO:0000256" key="1">
    <source>
        <dbReference type="ARBA" id="ARBA00004651"/>
    </source>
</evidence>
<keyword evidence="6 8" id="KW-1133">Transmembrane helix</keyword>
<accession>A0A7Z2VVE3</accession>
<name>A0A7Z2VVE3_9BURK</name>
<feature type="transmembrane region" description="Helical" evidence="8">
    <location>
        <begin position="183"/>
        <end position="209"/>
    </location>
</feature>
<comment type="subcellular location">
    <subcellularLocation>
        <location evidence="1">Cell membrane</location>
        <topology evidence="1">Multi-pass membrane protein</topology>
    </subcellularLocation>
</comment>
<dbReference type="KEGG" id="mfy:HH212_07635"/>
<proteinExistence type="predicted"/>
<dbReference type="InterPro" id="IPR038731">
    <property type="entry name" value="RgtA/B/C-like"/>
</dbReference>
<dbReference type="GO" id="GO:0005886">
    <property type="term" value="C:plasma membrane"/>
    <property type="evidence" value="ECO:0007669"/>
    <property type="project" value="UniProtKB-SubCell"/>
</dbReference>
<dbReference type="InterPro" id="IPR050297">
    <property type="entry name" value="LipidA_mod_glycosyltrf_83"/>
</dbReference>
<feature type="transmembrane region" description="Helical" evidence="8">
    <location>
        <begin position="106"/>
        <end position="128"/>
    </location>
</feature>
<dbReference type="GO" id="GO:0009103">
    <property type="term" value="P:lipopolysaccharide biosynthetic process"/>
    <property type="evidence" value="ECO:0007669"/>
    <property type="project" value="UniProtKB-ARBA"/>
</dbReference>
<keyword evidence="11" id="KW-1185">Reference proteome</keyword>
<evidence type="ECO:0000313" key="10">
    <source>
        <dbReference type="EMBL" id="QJD99908.1"/>
    </source>
</evidence>
<keyword evidence="4" id="KW-0808">Transferase</keyword>
<organism evidence="10 11">
    <name type="scientific">Massilia forsythiae</name>
    <dbReference type="NCBI Taxonomy" id="2728020"/>
    <lineage>
        <taxon>Bacteria</taxon>
        <taxon>Pseudomonadati</taxon>
        <taxon>Pseudomonadota</taxon>
        <taxon>Betaproteobacteria</taxon>
        <taxon>Burkholderiales</taxon>
        <taxon>Oxalobacteraceae</taxon>
        <taxon>Telluria group</taxon>
        <taxon>Massilia</taxon>
    </lineage>
</organism>
<dbReference type="AlphaFoldDB" id="A0A7Z2VVE3"/>
<feature type="transmembrane region" description="Helical" evidence="8">
    <location>
        <begin position="134"/>
        <end position="152"/>
    </location>
</feature>
<keyword evidence="3" id="KW-0328">Glycosyltransferase</keyword>
<gene>
    <name evidence="10" type="ORF">HH212_07635</name>
</gene>
<dbReference type="Pfam" id="PF13231">
    <property type="entry name" value="PMT_2"/>
    <property type="match status" value="1"/>
</dbReference>
<keyword evidence="5 8" id="KW-0812">Transmembrane</keyword>
<evidence type="ECO:0000313" key="11">
    <source>
        <dbReference type="Proteomes" id="UP000502415"/>
    </source>
</evidence>
<evidence type="ECO:0000256" key="3">
    <source>
        <dbReference type="ARBA" id="ARBA00022676"/>
    </source>
</evidence>
<feature type="transmembrane region" description="Helical" evidence="8">
    <location>
        <begin position="301"/>
        <end position="323"/>
    </location>
</feature>
<keyword evidence="7 8" id="KW-0472">Membrane</keyword>
<feature type="transmembrane region" description="Helical" evidence="8">
    <location>
        <begin position="360"/>
        <end position="381"/>
    </location>
</feature>
<feature type="transmembrane region" description="Helical" evidence="8">
    <location>
        <begin position="221"/>
        <end position="242"/>
    </location>
</feature>
<evidence type="ECO:0000256" key="6">
    <source>
        <dbReference type="ARBA" id="ARBA00022989"/>
    </source>
</evidence>